<accession>A0ABN9UER7</accession>
<protein>
    <recommendedName>
        <fullName evidence="4">Subtilisin</fullName>
    </recommendedName>
</protein>
<evidence type="ECO:0000313" key="3">
    <source>
        <dbReference type="Proteomes" id="UP001189429"/>
    </source>
</evidence>
<gene>
    <name evidence="2" type="ORF">PCOR1329_LOCUS47637</name>
</gene>
<proteinExistence type="predicted"/>
<evidence type="ECO:0008006" key="4">
    <source>
        <dbReference type="Google" id="ProtNLM"/>
    </source>
</evidence>
<feature type="compositionally biased region" description="Basic and acidic residues" evidence="1">
    <location>
        <begin position="102"/>
        <end position="111"/>
    </location>
</feature>
<name>A0ABN9UER7_9DINO</name>
<sequence>MRQAKWGRYAKRRWKAGFSKVEPTRTTARRLQKCAVFAPILKLLGDSVKGAASYRGADVPPGAADLEDRVRDCNELYGAAQYVRRFCSSAFGMAAASKLMEEGASRGHPGDYDNDPEPGDSGSVMS</sequence>
<dbReference type="Proteomes" id="UP001189429">
    <property type="component" value="Unassembled WGS sequence"/>
</dbReference>
<comment type="caution">
    <text evidence="2">The sequence shown here is derived from an EMBL/GenBank/DDBJ whole genome shotgun (WGS) entry which is preliminary data.</text>
</comment>
<evidence type="ECO:0000256" key="1">
    <source>
        <dbReference type="SAM" id="MobiDB-lite"/>
    </source>
</evidence>
<reference evidence="2" key="1">
    <citation type="submission" date="2023-10" db="EMBL/GenBank/DDBJ databases">
        <authorList>
            <person name="Chen Y."/>
            <person name="Shah S."/>
            <person name="Dougan E. K."/>
            <person name="Thang M."/>
            <person name="Chan C."/>
        </authorList>
    </citation>
    <scope>NUCLEOTIDE SEQUENCE [LARGE SCALE GENOMIC DNA]</scope>
</reference>
<feature type="region of interest" description="Disordered" evidence="1">
    <location>
        <begin position="102"/>
        <end position="126"/>
    </location>
</feature>
<keyword evidence="3" id="KW-1185">Reference proteome</keyword>
<dbReference type="EMBL" id="CAUYUJ010015738">
    <property type="protein sequence ID" value="CAK0857538.1"/>
    <property type="molecule type" value="Genomic_DNA"/>
</dbReference>
<evidence type="ECO:0000313" key="2">
    <source>
        <dbReference type="EMBL" id="CAK0857538.1"/>
    </source>
</evidence>
<organism evidence="2 3">
    <name type="scientific">Prorocentrum cordatum</name>
    <dbReference type="NCBI Taxonomy" id="2364126"/>
    <lineage>
        <taxon>Eukaryota</taxon>
        <taxon>Sar</taxon>
        <taxon>Alveolata</taxon>
        <taxon>Dinophyceae</taxon>
        <taxon>Prorocentrales</taxon>
        <taxon>Prorocentraceae</taxon>
        <taxon>Prorocentrum</taxon>
    </lineage>
</organism>